<organism evidence="2">
    <name type="scientific">uncultured Lysobacter sp</name>
    <dbReference type="NCBI Taxonomy" id="271060"/>
    <lineage>
        <taxon>Bacteria</taxon>
        <taxon>Pseudomonadati</taxon>
        <taxon>Pseudomonadota</taxon>
        <taxon>Gammaproteobacteria</taxon>
        <taxon>Lysobacterales</taxon>
        <taxon>Lysobacteraceae</taxon>
        <taxon>Lysobacter</taxon>
        <taxon>environmental samples</taxon>
    </lineage>
</organism>
<dbReference type="AlphaFoldDB" id="A0A6J4LL85"/>
<proteinExistence type="predicted"/>
<feature type="region of interest" description="Disordered" evidence="1">
    <location>
        <begin position="15"/>
        <end position="63"/>
    </location>
</feature>
<reference evidence="2" key="1">
    <citation type="submission" date="2020-02" db="EMBL/GenBank/DDBJ databases">
        <authorList>
            <person name="Meier V. D."/>
        </authorList>
    </citation>
    <scope>NUCLEOTIDE SEQUENCE</scope>
    <source>
        <strain evidence="2">AVDCRST_MAG71</strain>
    </source>
</reference>
<gene>
    <name evidence="2" type="ORF">AVDCRST_MAG71-2033</name>
</gene>
<sequence>MIQCRLAAWTLRAQSSSQVPARSLEPRVDERGGELDRSLSLASVNTKRGGNSHGRPTDVHELAQGSPFPFRRKACATTKAFRHA</sequence>
<protein>
    <submittedName>
        <fullName evidence="2">Uncharacterized protein</fullName>
    </submittedName>
</protein>
<feature type="compositionally biased region" description="Polar residues" evidence="1">
    <location>
        <begin position="40"/>
        <end position="49"/>
    </location>
</feature>
<name>A0A6J4LL85_9GAMM</name>
<dbReference type="EMBL" id="CADCUA010000478">
    <property type="protein sequence ID" value="CAA9336546.1"/>
    <property type="molecule type" value="Genomic_DNA"/>
</dbReference>
<feature type="compositionally biased region" description="Basic and acidic residues" evidence="1">
    <location>
        <begin position="24"/>
        <end position="37"/>
    </location>
</feature>
<evidence type="ECO:0000256" key="1">
    <source>
        <dbReference type="SAM" id="MobiDB-lite"/>
    </source>
</evidence>
<accession>A0A6J4LL85</accession>
<evidence type="ECO:0000313" key="2">
    <source>
        <dbReference type="EMBL" id="CAA9336546.1"/>
    </source>
</evidence>